<dbReference type="Gene3D" id="3.60.15.10">
    <property type="entry name" value="Ribonuclease Z/Hydroxyacylglutathione hydrolase-like"/>
    <property type="match status" value="1"/>
</dbReference>
<reference evidence="2" key="1">
    <citation type="submission" date="2016-12" db="EMBL/GenBank/DDBJ databases">
        <title>The genomes of Aspergillus section Nigri reveals drivers in fungal speciation.</title>
        <authorList>
            <consortium name="DOE Joint Genome Institute"/>
            <person name="Vesth T.C."/>
            <person name="Nybo J."/>
            <person name="Theobald S."/>
            <person name="Brandl J."/>
            <person name="Frisvad J.C."/>
            <person name="Nielsen K.F."/>
            <person name="Lyhne E.K."/>
            <person name="Kogle M.E."/>
            <person name="Kuo A."/>
            <person name="Riley R."/>
            <person name="Clum A."/>
            <person name="Nolan M."/>
            <person name="Lipzen A."/>
            <person name="Salamov A."/>
            <person name="Henrissat B."/>
            <person name="Wiebenga A."/>
            <person name="De Vries R.P."/>
            <person name="Grigoriev I.V."/>
            <person name="Mortensen U.H."/>
            <person name="Andersen M.R."/>
            <person name="Baker S.E."/>
        </authorList>
    </citation>
    <scope>NUCLEOTIDE SEQUENCE [LARGE SCALE GENOMIC DNA]</scope>
    <source>
        <strain evidence="2">CBS 113365</strain>
    </source>
</reference>
<gene>
    <name evidence="2" type="ORF">BO88DRAFT_377171</name>
</gene>
<dbReference type="Pfam" id="PF00753">
    <property type="entry name" value="Lactamase_B"/>
    <property type="match status" value="1"/>
</dbReference>
<keyword evidence="3" id="KW-1185">Reference proteome</keyword>
<dbReference type="SUPFAM" id="SSF56281">
    <property type="entry name" value="Metallo-hydrolase/oxidoreductase"/>
    <property type="match status" value="1"/>
</dbReference>
<dbReference type="GeneID" id="37208985"/>
<evidence type="ECO:0000313" key="3">
    <source>
        <dbReference type="Proteomes" id="UP000248405"/>
    </source>
</evidence>
<dbReference type="AlphaFoldDB" id="A0A319D254"/>
<dbReference type="InterPro" id="IPR001279">
    <property type="entry name" value="Metallo-B-lactamas"/>
</dbReference>
<dbReference type="SMART" id="SM00849">
    <property type="entry name" value="Lactamase_B"/>
    <property type="match status" value="1"/>
</dbReference>
<accession>A0A319D254</accession>
<evidence type="ECO:0000313" key="2">
    <source>
        <dbReference type="EMBL" id="PYH74202.1"/>
    </source>
</evidence>
<dbReference type="RefSeq" id="XP_025567996.1">
    <property type="nucleotide sequence ID" value="XM_025704393.1"/>
</dbReference>
<organism evidence="2 3">
    <name type="scientific">Aspergillus vadensis (strain CBS 113365 / IMI 142717 / IBT 24658)</name>
    <dbReference type="NCBI Taxonomy" id="1448311"/>
    <lineage>
        <taxon>Eukaryota</taxon>
        <taxon>Fungi</taxon>
        <taxon>Dikarya</taxon>
        <taxon>Ascomycota</taxon>
        <taxon>Pezizomycotina</taxon>
        <taxon>Eurotiomycetes</taxon>
        <taxon>Eurotiomycetidae</taxon>
        <taxon>Eurotiales</taxon>
        <taxon>Aspergillaceae</taxon>
        <taxon>Aspergillus</taxon>
        <taxon>Aspergillus subgen. Circumdati</taxon>
    </lineage>
</organism>
<dbReference type="InterPro" id="IPR050662">
    <property type="entry name" value="Sec-metab_biosynth-thioest"/>
</dbReference>
<dbReference type="PANTHER" id="PTHR23131">
    <property type="entry name" value="ENDORIBONUCLEASE LACTB2"/>
    <property type="match status" value="1"/>
</dbReference>
<feature type="domain" description="Metallo-beta-lactamase" evidence="1">
    <location>
        <begin position="15"/>
        <end position="204"/>
    </location>
</feature>
<dbReference type="EMBL" id="KZ821614">
    <property type="protein sequence ID" value="PYH74202.1"/>
    <property type="molecule type" value="Genomic_DNA"/>
</dbReference>
<proteinExistence type="predicted"/>
<dbReference type="GO" id="GO:0044550">
    <property type="term" value="P:secondary metabolite biosynthetic process"/>
    <property type="evidence" value="ECO:0007669"/>
    <property type="project" value="TreeGrafter"/>
</dbReference>
<dbReference type="Proteomes" id="UP000248405">
    <property type="component" value="Unassembled WGS sequence"/>
</dbReference>
<dbReference type="OrthoDB" id="536211at2759"/>
<evidence type="ECO:0000259" key="1">
    <source>
        <dbReference type="SMART" id="SM00849"/>
    </source>
</evidence>
<dbReference type="PANTHER" id="PTHR23131:SF1">
    <property type="entry name" value="DOMAIN PROTEIN, PUTATIVE (AFU_ORTHOLOGUE AFUA_3G00280)-RELATED"/>
    <property type="match status" value="1"/>
</dbReference>
<dbReference type="InterPro" id="IPR036866">
    <property type="entry name" value="RibonucZ/Hydroxyglut_hydro"/>
</dbReference>
<sequence>MIQTHHHTSTPKGLSSITTLLTTPHASLLIDHPFLLKDAESTIHWIKSLTPHAPSAIFLTHHHPDHFFSANPILAAFPNAKFYAAPYVCSRINAEYDQKVKYWPTVLGSDAVPAKPRKPDPYLSSFFMLDGSPVVLLGPVQGDCVDQTVFWIPESRTVVAGDVVFGRSVHVWAEELESPALVQAWLKTLDMIDHLHPLKVIPGHMEAGWKLDVKADLDHTRRYLRLFAEKVVYASGSGNGGSSSSSSSSSSSKPSVQELYDTFKEAFPECRENLDFFLGHMANRFGEGGKVWEENRHEDVGGRTLEELNGYWFG</sequence>
<protein>
    <submittedName>
        <fullName evidence="2">Metallo-beta-lactamase domain protein</fullName>
    </submittedName>
</protein>
<name>A0A319D254_ASPVC</name>
<dbReference type="CDD" id="cd07739">
    <property type="entry name" value="metallo-hydrolase-like_MBL-fold"/>
    <property type="match status" value="1"/>
</dbReference>